<reference evidence="2" key="1">
    <citation type="submission" date="2020-04" db="EMBL/GenBank/DDBJ databases">
        <authorList>
            <person name="Zhang T."/>
        </authorList>
    </citation>
    <scope>NUCLEOTIDE SEQUENCE</scope>
    <source>
        <strain evidence="2">HKST-UBA11</strain>
    </source>
</reference>
<dbReference type="SUPFAM" id="SSF49899">
    <property type="entry name" value="Concanavalin A-like lectins/glucanases"/>
    <property type="match status" value="1"/>
</dbReference>
<proteinExistence type="predicted"/>
<accession>A0A955L7G1</accession>
<reference evidence="2" key="2">
    <citation type="journal article" date="2021" name="Microbiome">
        <title>Successional dynamics and alternative stable states in a saline activated sludge microbial community over 9 years.</title>
        <authorList>
            <person name="Wang Y."/>
            <person name="Ye J."/>
            <person name="Ju F."/>
            <person name="Liu L."/>
            <person name="Boyd J.A."/>
            <person name="Deng Y."/>
            <person name="Parks D.H."/>
            <person name="Jiang X."/>
            <person name="Yin X."/>
            <person name="Woodcroft B.J."/>
            <person name="Tyson G.W."/>
            <person name="Hugenholtz P."/>
            <person name="Polz M.F."/>
            <person name="Zhang T."/>
        </authorList>
    </citation>
    <scope>NUCLEOTIDE SEQUENCE</scope>
    <source>
        <strain evidence="2">HKST-UBA11</strain>
    </source>
</reference>
<dbReference type="Gene3D" id="2.60.120.200">
    <property type="match status" value="1"/>
</dbReference>
<feature type="region of interest" description="Disordered" evidence="1">
    <location>
        <begin position="251"/>
        <end position="322"/>
    </location>
</feature>
<evidence type="ECO:0000313" key="3">
    <source>
        <dbReference type="Proteomes" id="UP000754563"/>
    </source>
</evidence>
<feature type="non-terminal residue" evidence="2">
    <location>
        <position position="322"/>
    </location>
</feature>
<feature type="compositionally biased region" description="Gly residues" evidence="1">
    <location>
        <begin position="297"/>
        <end position="322"/>
    </location>
</feature>
<evidence type="ECO:0000313" key="2">
    <source>
        <dbReference type="EMBL" id="MCA9385418.1"/>
    </source>
</evidence>
<comment type="caution">
    <text evidence="2">The sequence shown here is derived from an EMBL/GenBank/DDBJ whole genome shotgun (WGS) entry which is preliminary data.</text>
</comment>
<sequence>MKRIPLIQFGKLIVFLTIFFFTTQFSFAAPTSLLFHGTGEGDVDRLKIVVAYPTKPVDVGEDFTIEWWMKASINNNQGECVDELDDGWSYGNILFDREIFGNGAFGSYGIALGSGRISFGVHNGTWGKTVCGSTYVADNQWHHIAVTREMDSGTMKIFVDGELDTTGIGPSGNVSYNYGGGEGGTGQFYLVVGAEKYDLDSELFPPYSGRIDEIRFSGVIRYDSNFLPQTEPFETDEDTLALFHLDEGTGTSVNDTSGALGGPSPGAIQVGGSPEGPEWSSDSPFDISTIDSSTGGSSSGSGGGSGGSGGGSGGSSSSGGTT</sequence>
<dbReference type="AlphaFoldDB" id="A0A955L7G1"/>
<protein>
    <submittedName>
        <fullName evidence="2">LamG domain-containing protein</fullName>
    </submittedName>
</protein>
<dbReference type="EMBL" id="JAGQLH010000018">
    <property type="protein sequence ID" value="MCA9385418.1"/>
    <property type="molecule type" value="Genomic_DNA"/>
</dbReference>
<evidence type="ECO:0000256" key="1">
    <source>
        <dbReference type="SAM" id="MobiDB-lite"/>
    </source>
</evidence>
<dbReference type="InterPro" id="IPR013320">
    <property type="entry name" value="ConA-like_dom_sf"/>
</dbReference>
<organism evidence="2 3">
    <name type="scientific">Candidatus Dojkabacteria bacterium</name>
    <dbReference type="NCBI Taxonomy" id="2099670"/>
    <lineage>
        <taxon>Bacteria</taxon>
        <taxon>Candidatus Dojkabacteria</taxon>
    </lineage>
</organism>
<gene>
    <name evidence="2" type="ORF">KC717_02095</name>
</gene>
<name>A0A955L7G1_9BACT</name>
<dbReference type="Proteomes" id="UP000754563">
    <property type="component" value="Unassembled WGS sequence"/>
</dbReference>
<dbReference type="Pfam" id="PF13385">
    <property type="entry name" value="Laminin_G_3"/>
    <property type="match status" value="1"/>
</dbReference>